<organism evidence="1 2">
    <name type="scientific">Quercus suber</name>
    <name type="common">Cork oak</name>
    <dbReference type="NCBI Taxonomy" id="58331"/>
    <lineage>
        <taxon>Eukaryota</taxon>
        <taxon>Viridiplantae</taxon>
        <taxon>Streptophyta</taxon>
        <taxon>Embryophyta</taxon>
        <taxon>Tracheophyta</taxon>
        <taxon>Spermatophyta</taxon>
        <taxon>Magnoliopsida</taxon>
        <taxon>eudicotyledons</taxon>
        <taxon>Gunneridae</taxon>
        <taxon>Pentapetalae</taxon>
        <taxon>rosids</taxon>
        <taxon>fabids</taxon>
        <taxon>Fagales</taxon>
        <taxon>Fagaceae</taxon>
        <taxon>Quercus</taxon>
    </lineage>
</organism>
<gene>
    <name evidence="1" type="primary">BGAL6_7</name>
    <name evidence="1" type="ORF">CFP56_007565</name>
</gene>
<dbReference type="Proteomes" id="UP000237347">
    <property type="component" value="Unassembled WGS sequence"/>
</dbReference>
<sequence>MSSQYADSGVMYRLVLRLYHVMYSTSSSGDNLRSSMLQLNCALQLWCKEHEPTFQLGQQQEVKTVYNARISKSTQPFLLVSSWEEWRDVIVNFGDASLKSTELLERTNTTKAKSDYLWYTLRFVVTLSCTKPRLNAQSFVHVAHFMLGRIHAGAANGSSNVMYFTMAIPIELNDGMRVLVSNKTMGWNQYSKINSFL</sequence>
<protein>
    <submittedName>
        <fullName evidence="1">Beta-galactosidase 6</fullName>
    </submittedName>
</protein>
<keyword evidence="2" id="KW-1185">Reference proteome</keyword>
<evidence type="ECO:0000313" key="2">
    <source>
        <dbReference type="Proteomes" id="UP000237347"/>
    </source>
</evidence>
<reference evidence="1 2" key="1">
    <citation type="journal article" date="2018" name="Sci. Data">
        <title>The draft genome sequence of cork oak.</title>
        <authorList>
            <person name="Ramos A.M."/>
            <person name="Usie A."/>
            <person name="Barbosa P."/>
            <person name="Barros P.M."/>
            <person name="Capote T."/>
            <person name="Chaves I."/>
            <person name="Simoes F."/>
            <person name="Abreu I."/>
            <person name="Carrasquinho I."/>
            <person name="Faro C."/>
            <person name="Guimaraes J.B."/>
            <person name="Mendonca D."/>
            <person name="Nobrega F."/>
            <person name="Rodrigues L."/>
            <person name="Saibo N.J.M."/>
            <person name="Varela M.C."/>
            <person name="Egas C."/>
            <person name="Matos J."/>
            <person name="Miguel C.M."/>
            <person name="Oliveira M.M."/>
            <person name="Ricardo C.P."/>
            <person name="Goncalves S."/>
        </authorList>
    </citation>
    <scope>NUCLEOTIDE SEQUENCE [LARGE SCALE GENOMIC DNA]</scope>
    <source>
        <strain evidence="2">cv. HL8</strain>
    </source>
</reference>
<dbReference type="AlphaFoldDB" id="A0AAW0L8W0"/>
<name>A0AAW0L8W0_QUESU</name>
<dbReference type="EMBL" id="PKMF04000151">
    <property type="protein sequence ID" value="KAK7846733.1"/>
    <property type="molecule type" value="Genomic_DNA"/>
</dbReference>
<comment type="caution">
    <text evidence="1">The sequence shown here is derived from an EMBL/GenBank/DDBJ whole genome shotgun (WGS) entry which is preliminary data.</text>
</comment>
<proteinExistence type="predicted"/>
<evidence type="ECO:0000313" key="1">
    <source>
        <dbReference type="EMBL" id="KAK7846733.1"/>
    </source>
</evidence>
<accession>A0AAW0L8W0</accession>